<keyword evidence="1" id="KW-0472">Membrane</keyword>
<name>A0ABN7S254_OIKDI</name>
<dbReference type="EMBL" id="OU015568">
    <property type="protein sequence ID" value="CAG5091148.1"/>
    <property type="molecule type" value="Genomic_DNA"/>
</dbReference>
<sequence length="180" mass="20767">MAERQSCKQLIIKVIHIVLEFVAFICCLVAVCDDNHNHGCFHKHGWQWPFAFATCCISLIWWIFSIILGFCKCCSWGGQSTFVRDKYIGYFLRIFSSEDFSKKLRIISLKDMFMWGLLYHFVFASCWITVAKNSAPHVSANCFWWFDFCVFAFEAIQMAGLTDTVQVKGITDQGAPKVNK</sequence>
<evidence type="ECO:0000313" key="2">
    <source>
        <dbReference type="EMBL" id="CAG5091148.1"/>
    </source>
</evidence>
<feature type="transmembrane region" description="Helical" evidence="1">
    <location>
        <begin position="12"/>
        <end position="31"/>
    </location>
</feature>
<keyword evidence="1" id="KW-1133">Transmembrane helix</keyword>
<organism evidence="2 3">
    <name type="scientific">Oikopleura dioica</name>
    <name type="common">Tunicate</name>
    <dbReference type="NCBI Taxonomy" id="34765"/>
    <lineage>
        <taxon>Eukaryota</taxon>
        <taxon>Metazoa</taxon>
        <taxon>Chordata</taxon>
        <taxon>Tunicata</taxon>
        <taxon>Appendicularia</taxon>
        <taxon>Copelata</taxon>
        <taxon>Oikopleuridae</taxon>
        <taxon>Oikopleura</taxon>
    </lineage>
</organism>
<proteinExistence type="predicted"/>
<gene>
    <name evidence="2" type="ORF">OKIOD_LOCUS4445</name>
</gene>
<evidence type="ECO:0000313" key="3">
    <source>
        <dbReference type="Proteomes" id="UP001158576"/>
    </source>
</evidence>
<keyword evidence="1" id="KW-0812">Transmembrane</keyword>
<dbReference type="Proteomes" id="UP001158576">
    <property type="component" value="Chromosome PAR"/>
</dbReference>
<keyword evidence="3" id="KW-1185">Reference proteome</keyword>
<accession>A0ABN7S254</accession>
<evidence type="ECO:0000256" key="1">
    <source>
        <dbReference type="SAM" id="Phobius"/>
    </source>
</evidence>
<feature type="transmembrane region" description="Helical" evidence="1">
    <location>
        <begin position="51"/>
        <end position="71"/>
    </location>
</feature>
<feature type="transmembrane region" description="Helical" evidence="1">
    <location>
        <begin position="112"/>
        <end position="131"/>
    </location>
</feature>
<protein>
    <submittedName>
        <fullName evidence="2">Oidioi.mRNA.OKI2018_I69.PAR.g12887.t1.cds</fullName>
    </submittedName>
</protein>
<reference evidence="2 3" key="1">
    <citation type="submission" date="2021-04" db="EMBL/GenBank/DDBJ databases">
        <authorList>
            <person name="Bliznina A."/>
        </authorList>
    </citation>
    <scope>NUCLEOTIDE SEQUENCE [LARGE SCALE GENOMIC DNA]</scope>
</reference>